<dbReference type="AlphaFoldDB" id="A0A563W128"/>
<organism evidence="2 3">
    <name type="scientific">Hyella patelloides LEGE 07179</name>
    <dbReference type="NCBI Taxonomy" id="945734"/>
    <lineage>
        <taxon>Bacteria</taxon>
        <taxon>Bacillati</taxon>
        <taxon>Cyanobacteriota</taxon>
        <taxon>Cyanophyceae</taxon>
        <taxon>Pleurocapsales</taxon>
        <taxon>Hyellaceae</taxon>
        <taxon>Hyella</taxon>
    </lineage>
</organism>
<proteinExistence type="predicted"/>
<keyword evidence="3" id="KW-1185">Reference proteome</keyword>
<reference evidence="2 3" key="1">
    <citation type="submission" date="2019-01" db="EMBL/GenBank/DDBJ databases">
        <authorList>
            <person name="Brito A."/>
        </authorList>
    </citation>
    <scope>NUCLEOTIDE SEQUENCE [LARGE SCALE GENOMIC DNA]</scope>
    <source>
        <strain evidence="2">1</strain>
    </source>
</reference>
<dbReference type="RefSeq" id="WP_144863400.1">
    <property type="nucleotide sequence ID" value="NZ_LR213770.1"/>
</dbReference>
<dbReference type="Proteomes" id="UP000320055">
    <property type="component" value="Unassembled WGS sequence"/>
</dbReference>
<feature type="transmembrane region" description="Helical" evidence="1">
    <location>
        <begin position="63"/>
        <end position="86"/>
    </location>
</feature>
<sequence>MEDTNQNKPSNKVILEPERARALIITLALGIVICTGLIIYSLITHNAAFNFLDSSLFKPRLLWLGFVGMILFFESYLFFMISITIFESLPEKEDTGKITAIIGILLLSVIFFVLFFSYDLENEWRHYVGLIVTMTGAIMTLFKQIIQHKFPKIAKIWSWTGAISVFTGLLLLAFSFDS</sequence>
<dbReference type="EMBL" id="CAACVJ010000556">
    <property type="protein sequence ID" value="VEP17388.1"/>
    <property type="molecule type" value="Genomic_DNA"/>
</dbReference>
<accession>A0A563W128</accession>
<name>A0A563W128_9CYAN</name>
<feature type="transmembrane region" description="Helical" evidence="1">
    <location>
        <begin position="124"/>
        <end position="142"/>
    </location>
</feature>
<evidence type="ECO:0000313" key="3">
    <source>
        <dbReference type="Proteomes" id="UP000320055"/>
    </source>
</evidence>
<gene>
    <name evidence="2" type="ORF">H1P_60044</name>
</gene>
<feature type="transmembrane region" description="Helical" evidence="1">
    <location>
        <begin position="154"/>
        <end position="176"/>
    </location>
</feature>
<keyword evidence="1" id="KW-0472">Membrane</keyword>
<evidence type="ECO:0000313" key="2">
    <source>
        <dbReference type="EMBL" id="VEP17388.1"/>
    </source>
</evidence>
<evidence type="ECO:0000256" key="1">
    <source>
        <dbReference type="SAM" id="Phobius"/>
    </source>
</evidence>
<keyword evidence="1" id="KW-1133">Transmembrane helix</keyword>
<feature type="transmembrane region" description="Helical" evidence="1">
    <location>
        <begin position="20"/>
        <end position="43"/>
    </location>
</feature>
<protein>
    <submittedName>
        <fullName evidence="2">Uncharacterized protein</fullName>
    </submittedName>
</protein>
<keyword evidence="1" id="KW-0812">Transmembrane</keyword>
<feature type="transmembrane region" description="Helical" evidence="1">
    <location>
        <begin position="98"/>
        <end position="118"/>
    </location>
</feature>